<feature type="compositionally biased region" description="Basic and acidic residues" evidence="3">
    <location>
        <begin position="632"/>
        <end position="641"/>
    </location>
</feature>
<evidence type="ECO:0000256" key="3">
    <source>
        <dbReference type="SAM" id="MobiDB-lite"/>
    </source>
</evidence>
<dbReference type="GO" id="GO:0048066">
    <property type="term" value="P:developmental pigmentation"/>
    <property type="evidence" value="ECO:0007669"/>
    <property type="project" value="TreeGrafter"/>
</dbReference>
<feature type="compositionally biased region" description="Polar residues" evidence="3">
    <location>
        <begin position="442"/>
        <end position="457"/>
    </location>
</feature>
<comment type="caution">
    <text evidence="5">The sequence shown here is derived from an EMBL/GenBank/DDBJ whole genome shotgun (WGS) entry which is preliminary data.</text>
</comment>
<dbReference type="EMBL" id="MU826877">
    <property type="protein sequence ID" value="KAJ7369971.1"/>
    <property type="molecule type" value="Genomic_DNA"/>
</dbReference>
<feature type="compositionally biased region" description="Polar residues" evidence="3">
    <location>
        <begin position="673"/>
        <end position="685"/>
    </location>
</feature>
<dbReference type="InterPro" id="IPR015943">
    <property type="entry name" value="WD40/YVTN_repeat-like_dom_sf"/>
</dbReference>
<dbReference type="Proteomes" id="UP001163046">
    <property type="component" value="Unassembled WGS sequence"/>
</dbReference>
<organism evidence="5 6">
    <name type="scientific">Desmophyllum pertusum</name>
    <dbReference type="NCBI Taxonomy" id="174260"/>
    <lineage>
        <taxon>Eukaryota</taxon>
        <taxon>Metazoa</taxon>
        <taxon>Cnidaria</taxon>
        <taxon>Anthozoa</taxon>
        <taxon>Hexacorallia</taxon>
        <taxon>Scleractinia</taxon>
        <taxon>Caryophylliina</taxon>
        <taxon>Caryophylliidae</taxon>
        <taxon>Desmophyllum</taxon>
    </lineage>
</organism>
<dbReference type="InterPro" id="IPR035431">
    <property type="entry name" value="HPS5"/>
</dbReference>
<proteinExistence type="inferred from homology"/>
<dbReference type="OrthoDB" id="19493at2759"/>
<dbReference type="Pfam" id="PF23756">
    <property type="entry name" value="Beta-prop_HPS5"/>
    <property type="match status" value="1"/>
</dbReference>
<evidence type="ECO:0000259" key="4">
    <source>
        <dbReference type="Pfam" id="PF23756"/>
    </source>
</evidence>
<dbReference type="GO" id="GO:0005737">
    <property type="term" value="C:cytoplasm"/>
    <property type="evidence" value="ECO:0007669"/>
    <property type="project" value="TreeGrafter"/>
</dbReference>
<dbReference type="PANTHER" id="PTHR23287:SF18">
    <property type="entry name" value="BLOC-2 COMPLEX MEMBER HPS5"/>
    <property type="match status" value="1"/>
</dbReference>
<evidence type="ECO:0000256" key="2">
    <source>
        <dbReference type="PIRNR" id="PIRNR037475"/>
    </source>
</evidence>
<name>A0A9X0CNW0_9CNID</name>
<feature type="region of interest" description="Disordered" evidence="3">
    <location>
        <begin position="479"/>
        <end position="503"/>
    </location>
</feature>
<gene>
    <name evidence="5" type="primary">HPS5_1</name>
    <name evidence="5" type="ORF">OS493_035142</name>
</gene>
<dbReference type="PIRSF" id="PIRSF037475">
    <property type="entry name" value="BLOC-2_complex_Hps5"/>
    <property type="match status" value="1"/>
</dbReference>
<evidence type="ECO:0000313" key="6">
    <source>
        <dbReference type="Proteomes" id="UP001163046"/>
    </source>
</evidence>
<evidence type="ECO:0000256" key="1">
    <source>
        <dbReference type="ARBA" id="ARBA00010697"/>
    </source>
</evidence>
<dbReference type="SUPFAM" id="SSF50978">
    <property type="entry name" value="WD40 repeat-like"/>
    <property type="match status" value="1"/>
</dbReference>
<feature type="region of interest" description="Disordered" evidence="3">
    <location>
        <begin position="664"/>
        <end position="732"/>
    </location>
</feature>
<dbReference type="InterPro" id="IPR056499">
    <property type="entry name" value="Beta-prop_HPS5-like"/>
</dbReference>
<comment type="similarity">
    <text evidence="1 2">Belongs to the HPS5 family.</text>
</comment>
<accession>A0A9X0CNW0</accession>
<feature type="region of interest" description="Disordered" evidence="3">
    <location>
        <begin position="536"/>
        <end position="651"/>
    </location>
</feature>
<sequence>MAAEGDVRWSSVVGEYGVLLTEMGSMEDLRTPIKQYPRIKYTCMTANMKYIAMGSSTGGLYIFDKKTLKHLRFISNKDGPIHAVCFTQRRSLLGVATSLGIVLVWEVSSRHRSREKPKFIRRSEEHKNATVTALCWDEEEARLFIGDVKGVVSVVHVPAASKLPHSVNKGFSLLHTGGIVAKAHTGIAQLDCVGDKLLVSTLAKCAIVDLKSLDCVAVGVKLRDGLYGSCFFKEGMSDSPTIYSARPGSRLWEASIDGQVMSTQQYKKLLGTPPVPILGHGHGAVEPITEGDFPPQSVNFAKLLLVRDRFLVTWHGTSLYIMDPILGQLVAWYAMETVILDIVCVGEEFYVYDCDDSVKWFALLSIKECVPKLFEMGEISQTLKVLLSCKHYIIPGSARDLVPVSLVANIRESLCEEDKEDKEDLIVALEELERDMEPATEVSDNPPNYHGNTSLADSPDTLSVCSDVFTDDLELNASGRNLETGDDNDNLSTTHSDDGFVSKGGLHIKKVKKQWSADISFEGMLMSAAAAAKKFKTERQKGNNKLKRSQSVDSPGGGVEITTDPHHEVGDSLSKVTAGGDTGQHVEGQETIQEEESPLLQKKVLEQSPCHSDDSESRQSGNEGGVAEEEASDKREKLSLRDKKKRKKRVVTVDIDSPQVKQDVLLGTPASHGRSSSFRVTYSSTEDTEVRNRRLLKKKLKAPSEDLSPLPSPTPPPEEEILDNTEDESQKIKCPPEVEELIQCSAKTRNEVKNPLVLFSISSLCRAFEEWIPKLHGATKSCLELNKNTDDNNTKIDLKYFLDGPAFADVSYLARMCFDCGVYGLEGMESFQDVFCHATSSSETLSSGSLVVQDNAEVTDVKDDISNVLESNASETVMEHEVDECTPSHFT</sequence>
<reference evidence="5" key="1">
    <citation type="submission" date="2023-01" db="EMBL/GenBank/DDBJ databases">
        <title>Genome assembly of the deep-sea coral Lophelia pertusa.</title>
        <authorList>
            <person name="Herrera S."/>
            <person name="Cordes E."/>
        </authorList>
    </citation>
    <scope>NUCLEOTIDE SEQUENCE</scope>
    <source>
        <strain evidence="5">USNM1676648</strain>
        <tissue evidence="5">Polyp</tissue>
    </source>
</reference>
<protein>
    <recommendedName>
        <fullName evidence="2">Hermansky-Pudlak syndrome 5 protein homolog</fullName>
    </recommendedName>
</protein>
<feature type="domain" description="HPS5-like beta-propeller" evidence="4">
    <location>
        <begin position="20"/>
        <end position="352"/>
    </location>
</feature>
<dbReference type="PANTHER" id="PTHR23287">
    <property type="entry name" value="RUBY-EYE2-LIKE PROTEIN"/>
    <property type="match status" value="1"/>
</dbReference>
<dbReference type="Gene3D" id="2.130.10.10">
    <property type="entry name" value="YVTN repeat-like/Quinoprotein amine dehydrogenase"/>
    <property type="match status" value="1"/>
</dbReference>
<feature type="region of interest" description="Disordered" evidence="3">
    <location>
        <begin position="436"/>
        <end position="457"/>
    </location>
</feature>
<feature type="compositionally biased region" description="Acidic residues" evidence="3">
    <location>
        <begin position="717"/>
        <end position="727"/>
    </location>
</feature>
<evidence type="ECO:0000313" key="5">
    <source>
        <dbReference type="EMBL" id="KAJ7369971.1"/>
    </source>
</evidence>
<keyword evidence="6" id="KW-1185">Reference proteome</keyword>
<dbReference type="AlphaFoldDB" id="A0A9X0CNW0"/>
<dbReference type="InterPro" id="IPR036322">
    <property type="entry name" value="WD40_repeat_dom_sf"/>
</dbReference>